<keyword evidence="2" id="KW-0285">Flavoprotein</keyword>
<comment type="caution">
    <text evidence="7">The sequence shown here is derived from an EMBL/GenBank/DDBJ whole genome shotgun (WGS) entry which is preliminary data.</text>
</comment>
<evidence type="ECO:0000256" key="5">
    <source>
        <dbReference type="ARBA" id="ARBA00037941"/>
    </source>
</evidence>
<dbReference type="SUPFAM" id="SSF51905">
    <property type="entry name" value="FAD/NAD(P)-binding domain"/>
    <property type="match status" value="1"/>
</dbReference>
<sequence length="413" mass="45755">MKQPARIVIGGGIVGLATALQWVQSQPGLPLTVIEAEPELARHQSGHNSGVIHSGIYYRPGSEKARLCIEGKTLMEAFCKKHGIRTEKCGKVIVATSSSELSELEKLVQRGQENGVPLRRIHTDELRRLEPDVAGLAAIHVPSTGIVDYRQVCSALRDQIQQLGGTVRLSKRVDRIDYDDHSVRIGIADGSEFQATEAIVCAGLHSDRLYQLASCSALGTDKPRHDGIRIIPFRGEYYELVPERRSLVRNLIYPVPDPRYPFLGVHFTRMIGSAGSGHDPVECGPNAVLALSRHGYTWSDLNRSDLMETLRFSGFHRLAWNHWRMGLGEIHRSLRKSVFVKSLQRLIPAIRTEDLVRARSGVRAQAVAEDGSMVDDFLFRQTPRMTHVLNAPSPAATASLAIAKRIVQLHTAQ</sequence>
<name>A0ABY1PQF6_9BACT</name>
<dbReference type="PANTHER" id="PTHR43104:SF2">
    <property type="entry name" value="L-2-HYDROXYGLUTARATE DEHYDROGENASE, MITOCHONDRIAL"/>
    <property type="match status" value="1"/>
</dbReference>
<dbReference type="Gene3D" id="3.30.9.10">
    <property type="entry name" value="D-Amino Acid Oxidase, subunit A, domain 2"/>
    <property type="match status" value="1"/>
</dbReference>
<keyword evidence="3" id="KW-0274">FAD</keyword>
<evidence type="ECO:0000256" key="2">
    <source>
        <dbReference type="ARBA" id="ARBA00022630"/>
    </source>
</evidence>
<evidence type="ECO:0000256" key="3">
    <source>
        <dbReference type="ARBA" id="ARBA00022827"/>
    </source>
</evidence>
<evidence type="ECO:0000256" key="1">
    <source>
        <dbReference type="ARBA" id="ARBA00001974"/>
    </source>
</evidence>
<evidence type="ECO:0000256" key="4">
    <source>
        <dbReference type="ARBA" id="ARBA00023002"/>
    </source>
</evidence>
<comment type="similarity">
    <text evidence="5">Belongs to the L2HGDH family.</text>
</comment>
<dbReference type="InterPro" id="IPR036188">
    <property type="entry name" value="FAD/NAD-bd_sf"/>
</dbReference>
<organism evidence="7 8">
    <name type="scientific">Neorhodopirellula lusitana</name>
    <dbReference type="NCBI Taxonomy" id="445327"/>
    <lineage>
        <taxon>Bacteria</taxon>
        <taxon>Pseudomonadati</taxon>
        <taxon>Planctomycetota</taxon>
        <taxon>Planctomycetia</taxon>
        <taxon>Pirellulales</taxon>
        <taxon>Pirellulaceae</taxon>
        <taxon>Neorhodopirellula</taxon>
    </lineage>
</organism>
<accession>A0ABY1PQF6</accession>
<reference evidence="7 8" key="1">
    <citation type="submission" date="2017-05" db="EMBL/GenBank/DDBJ databases">
        <authorList>
            <person name="Varghese N."/>
            <person name="Submissions S."/>
        </authorList>
    </citation>
    <scope>NUCLEOTIDE SEQUENCE [LARGE SCALE GENOMIC DNA]</scope>
    <source>
        <strain evidence="7 8">DSM 25457</strain>
    </source>
</reference>
<dbReference type="Pfam" id="PF01266">
    <property type="entry name" value="DAO"/>
    <property type="match status" value="1"/>
</dbReference>
<dbReference type="NCBIfam" id="NF008726">
    <property type="entry name" value="PRK11728.1"/>
    <property type="match status" value="1"/>
</dbReference>
<feature type="domain" description="FAD dependent oxidoreductase" evidence="6">
    <location>
        <begin position="7"/>
        <end position="409"/>
    </location>
</feature>
<evidence type="ECO:0000259" key="6">
    <source>
        <dbReference type="Pfam" id="PF01266"/>
    </source>
</evidence>
<dbReference type="PANTHER" id="PTHR43104">
    <property type="entry name" value="L-2-HYDROXYGLUTARATE DEHYDROGENASE, MITOCHONDRIAL"/>
    <property type="match status" value="1"/>
</dbReference>
<evidence type="ECO:0000313" key="8">
    <source>
        <dbReference type="Proteomes" id="UP001158067"/>
    </source>
</evidence>
<dbReference type="RefSeq" id="WP_283430369.1">
    <property type="nucleotide sequence ID" value="NZ_FXUG01000001.1"/>
</dbReference>
<evidence type="ECO:0000313" key="7">
    <source>
        <dbReference type="EMBL" id="SMP38252.1"/>
    </source>
</evidence>
<protein>
    <submittedName>
        <fullName evidence="7">L-2-hydroxyglutarate oxidase</fullName>
    </submittedName>
</protein>
<gene>
    <name evidence="7" type="ORF">SAMN06265222_101101</name>
</gene>
<dbReference type="InterPro" id="IPR006076">
    <property type="entry name" value="FAD-dep_OxRdtase"/>
</dbReference>
<dbReference type="EMBL" id="FXUG01000001">
    <property type="protein sequence ID" value="SMP38252.1"/>
    <property type="molecule type" value="Genomic_DNA"/>
</dbReference>
<comment type="cofactor">
    <cofactor evidence="1">
        <name>FAD</name>
        <dbReference type="ChEBI" id="CHEBI:57692"/>
    </cofactor>
</comment>
<keyword evidence="4" id="KW-0560">Oxidoreductase</keyword>
<dbReference type="Proteomes" id="UP001158067">
    <property type="component" value="Unassembled WGS sequence"/>
</dbReference>
<keyword evidence="8" id="KW-1185">Reference proteome</keyword>
<proteinExistence type="inferred from homology"/>
<dbReference type="Gene3D" id="3.50.50.60">
    <property type="entry name" value="FAD/NAD(P)-binding domain"/>
    <property type="match status" value="1"/>
</dbReference>